<dbReference type="Gene3D" id="3.30.420.10">
    <property type="entry name" value="Ribonuclease H-like superfamily/Ribonuclease H"/>
    <property type="match status" value="1"/>
</dbReference>
<dbReference type="Proteomes" id="UP000295735">
    <property type="component" value="Unassembled WGS sequence"/>
</dbReference>
<dbReference type="InterPro" id="IPR036397">
    <property type="entry name" value="RNaseH_sf"/>
</dbReference>
<feature type="domain" description="Integrase catalytic" evidence="1">
    <location>
        <begin position="155"/>
        <end position="340"/>
    </location>
</feature>
<dbReference type="SUPFAM" id="SSF50610">
    <property type="entry name" value="mu transposase, C-terminal domain"/>
    <property type="match status" value="1"/>
</dbReference>
<dbReference type="PROSITE" id="PS50994">
    <property type="entry name" value="INTEGRASE"/>
    <property type="match status" value="1"/>
</dbReference>
<dbReference type="EMBL" id="SCWC02000002">
    <property type="protein sequence ID" value="KAA1040364.1"/>
    <property type="molecule type" value="Genomic_DNA"/>
</dbReference>
<dbReference type="InterPro" id="IPR009004">
    <property type="entry name" value="Transposase_Mu_C"/>
</dbReference>
<sequence>MKSMENRLTSYSDEQRNKAIAKFNIIKSNIFDAYPMKDISLQSGVPISTLYKWKKLYQSDGLMGLIHRKRSDSGTRKVDSIIIEEIQKIRLKNKRISIATIHRKIDTFCKDNKISSPSYKQVYDIVNCMPISLIDYAHKGDSFYSNKYDLVKLRESTEPNEIWQADHTMLDILVYDQKGHVNRPWLTIILDDYSRAVAGYHVSFESPNAKNTALTLHQAIWHKADVKWPICGIPEKFYTDHGSDFTSNHLEQVAVDLKINLIFSKVGIPRGRGKIERFFLSINQMFLEQMPGYLGNSDNQELLDYKQFNQKLHHYLVHEYNHKIHSTKKSSPVEMWNRNNFMPNMPISLEELDLLLLEIAKTRKIHSDGIHFQGFKYTNTNLAAYIGEQVLIRYNPNDLAEIRVFYESEFLCTAIAPELAEYSIDIKDLEYARNKRRREIKQQISDLSTKDILIEEKSKNNSDTSKKDVKKLKRYINE</sequence>
<dbReference type="SUPFAM" id="SSF46689">
    <property type="entry name" value="Homeodomain-like"/>
    <property type="match status" value="1"/>
</dbReference>
<evidence type="ECO:0000259" key="1">
    <source>
        <dbReference type="PROSITE" id="PS50994"/>
    </source>
</evidence>
<dbReference type="PANTHER" id="PTHR35004">
    <property type="entry name" value="TRANSPOSASE RV3428C-RELATED"/>
    <property type="match status" value="1"/>
</dbReference>
<gene>
    <name evidence="2" type="ORF">ERX35_005060</name>
</gene>
<dbReference type="InterPro" id="IPR015378">
    <property type="entry name" value="Transposase-like_Mu_C"/>
</dbReference>
<protein>
    <submittedName>
        <fullName evidence="2">DDE-type integrase/transposase/recombinase</fullName>
    </submittedName>
</protein>
<comment type="caution">
    <text evidence="2">The sequence shown here is derived from an EMBL/GenBank/DDBJ whole genome shotgun (WGS) entry which is preliminary data.</text>
</comment>
<dbReference type="InterPro" id="IPR009057">
    <property type="entry name" value="Homeodomain-like_sf"/>
</dbReference>
<dbReference type="SUPFAM" id="SSF53098">
    <property type="entry name" value="Ribonuclease H-like"/>
    <property type="match status" value="1"/>
</dbReference>
<name>A0ABQ6RAL7_9STAP</name>
<reference evidence="2 3" key="1">
    <citation type="submission" date="2019-09" db="EMBL/GenBank/DDBJ databases">
        <authorList>
            <person name="Mazhar S."/>
            <person name="Altermann E."/>
            <person name="Hill C."/>
            <person name="Mcauliffe O."/>
        </authorList>
    </citation>
    <scope>NUCLEOTIDE SEQUENCE [LARGE SCALE GENOMIC DNA]</scope>
    <source>
        <strain evidence="2 3">ATCC 51831</strain>
    </source>
</reference>
<dbReference type="Pfam" id="PF00665">
    <property type="entry name" value="rve"/>
    <property type="match status" value="1"/>
</dbReference>
<evidence type="ECO:0000313" key="3">
    <source>
        <dbReference type="Proteomes" id="UP000295735"/>
    </source>
</evidence>
<evidence type="ECO:0000313" key="2">
    <source>
        <dbReference type="EMBL" id="KAA1040364.1"/>
    </source>
</evidence>
<proteinExistence type="predicted"/>
<dbReference type="InterPro" id="IPR001584">
    <property type="entry name" value="Integrase_cat-core"/>
</dbReference>
<dbReference type="Pfam" id="PF09299">
    <property type="entry name" value="Mu-transpos_C"/>
    <property type="match status" value="1"/>
</dbReference>
<keyword evidence="3" id="KW-1185">Reference proteome</keyword>
<accession>A0ABQ6RAL7</accession>
<dbReference type="PANTHER" id="PTHR35004:SF6">
    <property type="entry name" value="TRANSPOSASE"/>
    <property type="match status" value="1"/>
</dbReference>
<dbReference type="Gene3D" id="2.30.30.130">
    <property type="entry name" value="Transposase, Mu, C-terminal"/>
    <property type="match status" value="1"/>
</dbReference>
<organism evidence="2 3">
    <name type="scientific">Macrococcus equipercicus</name>
    <dbReference type="NCBI Taxonomy" id="69967"/>
    <lineage>
        <taxon>Bacteria</taxon>
        <taxon>Bacillati</taxon>
        <taxon>Bacillota</taxon>
        <taxon>Bacilli</taxon>
        <taxon>Bacillales</taxon>
        <taxon>Staphylococcaceae</taxon>
        <taxon>Macrococcus</taxon>
    </lineage>
</organism>
<dbReference type="InterPro" id="IPR012337">
    <property type="entry name" value="RNaseH-like_sf"/>
</dbReference>
<dbReference type="RefSeq" id="WP_149458826.1">
    <property type="nucleotide sequence ID" value="NZ_SCWC02000002.1"/>
</dbReference>